<dbReference type="NCBIfam" id="TIGR02174">
    <property type="entry name" value="CXXU_selWTH"/>
    <property type="match status" value="1"/>
</dbReference>
<accession>A0A9X2WDS5</accession>
<gene>
    <name evidence="2" type="ORF">NYR02_05855</name>
</gene>
<keyword evidence="1" id="KW-0676">Redox-active center</keyword>
<comment type="caution">
    <text evidence="2">The sequence shown here is derived from an EMBL/GenBank/DDBJ whole genome shotgun (WGS) entry which is preliminary data.</text>
</comment>
<evidence type="ECO:0000313" key="3">
    <source>
        <dbReference type="Proteomes" id="UP001147830"/>
    </source>
</evidence>
<reference evidence="2" key="1">
    <citation type="journal article" date="2022" name="Front. Microbiol.">
        <title>Genome-based taxonomic rearrangement of Oceanobacter-related bacteria including the description of Thalassolituus hydrocarbonoclasticus sp. nov. and Thalassolituus pacificus sp. nov. and emended description of the genus Thalassolituus.</title>
        <authorList>
            <person name="Dong C."/>
            <person name="Wei L."/>
            <person name="Wang J."/>
            <person name="Lai Q."/>
            <person name="Huang Z."/>
            <person name="Shao Z."/>
        </authorList>
    </citation>
    <scope>NUCLEOTIDE SEQUENCE</scope>
    <source>
        <strain evidence="2">59MF3M-4</strain>
    </source>
</reference>
<dbReference type="PANTHER" id="PTHR36417:SF2">
    <property type="entry name" value="SELENOPROTEIN DOMAIN PROTEIN (AFU_ORTHOLOGUE AFUA_1G05220)"/>
    <property type="match status" value="1"/>
</dbReference>
<dbReference type="InterPro" id="IPR036249">
    <property type="entry name" value="Thioredoxin-like_sf"/>
</dbReference>
<dbReference type="EMBL" id="JAOANI010000014">
    <property type="protein sequence ID" value="MCT7358543.1"/>
    <property type="molecule type" value="Genomic_DNA"/>
</dbReference>
<dbReference type="SUPFAM" id="SSF52833">
    <property type="entry name" value="Thioredoxin-like"/>
    <property type="match status" value="1"/>
</dbReference>
<reference evidence="2" key="2">
    <citation type="submission" date="2022-08" db="EMBL/GenBank/DDBJ databases">
        <authorList>
            <person name="Dong C."/>
        </authorList>
    </citation>
    <scope>NUCLEOTIDE SEQUENCE</scope>
    <source>
        <strain evidence="2">59MF3M-4</strain>
    </source>
</reference>
<dbReference type="Gene3D" id="3.40.30.10">
    <property type="entry name" value="Glutaredoxin"/>
    <property type="match status" value="1"/>
</dbReference>
<sequence>MAKAKVRIVFCEGCKWALRSGWYAQELFSTFQGKLSAIELVVGESGQFQVWANDQCLWDRKENHGFPEVAELKRLLRDTIAPDASLGHCELDAEAD</sequence>
<proteinExistence type="predicted"/>
<dbReference type="Pfam" id="PF10262">
    <property type="entry name" value="Rdx"/>
    <property type="match status" value="1"/>
</dbReference>
<dbReference type="PANTHER" id="PTHR36417">
    <property type="entry name" value="SELENOPROTEIN DOMAIN PROTEIN (AFU_ORTHOLOGUE AFUA_1G05220)"/>
    <property type="match status" value="1"/>
</dbReference>
<name>A0A9X2WDS5_9GAMM</name>
<dbReference type="AlphaFoldDB" id="A0A9X2WDS5"/>
<dbReference type="InterPro" id="IPR011893">
    <property type="entry name" value="Selenoprotein_Rdx-typ"/>
</dbReference>
<evidence type="ECO:0000313" key="2">
    <source>
        <dbReference type="EMBL" id="MCT7358543.1"/>
    </source>
</evidence>
<dbReference type="RefSeq" id="WP_260975448.1">
    <property type="nucleotide sequence ID" value="NZ_JAOANI010000014.1"/>
</dbReference>
<evidence type="ECO:0000256" key="1">
    <source>
        <dbReference type="ARBA" id="ARBA00023284"/>
    </source>
</evidence>
<dbReference type="Proteomes" id="UP001147830">
    <property type="component" value="Unassembled WGS sequence"/>
</dbReference>
<organism evidence="2 3">
    <name type="scientific">Thalassolituus pacificus</name>
    <dbReference type="NCBI Taxonomy" id="2975440"/>
    <lineage>
        <taxon>Bacteria</taxon>
        <taxon>Pseudomonadati</taxon>
        <taxon>Pseudomonadota</taxon>
        <taxon>Gammaproteobacteria</taxon>
        <taxon>Oceanospirillales</taxon>
        <taxon>Oceanospirillaceae</taxon>
        <taxon>Thalassolituus</taxon>
    </lineage>
</organism>
<protein>
    <submittedName>
        <fullName evidence="2">Rdx family protein</fullName>
    </submittedName>
</protein>
<keyword evidence="3" id="KW-1185">Reference proteome</keyword>